<sequence length="210" mass="24136">MSDRDVVSDRKWAARLLSQQCWCWGQDVACPDGNWLIQNGFHKRSPPRDRTNCSSVYTLELSPSCRIVLRGFGVYIGDDSIGGLFIERFGFTPKYTRLSNLKCPPWSNDDLPEFADPPPKRQYDCVSLLLRLLDWIRGYESQVATTLGLGYRRQTLVQWNNGERLFIPAEQLASSWRRLSQTVAANAHTWIPIHPESESDLLMQMEPDDE</sequence>
<organism evidence="1 2">
    <name type="scientific">Rhodopirellula baltica WH47</name>
    <dbReference type="NCBI Taxonomy" id="991778"/>
    <lineage>
        <taxon>Bacteria</taxon>
        <taxon>Pseudomonadati</taxon>
        <taxon>Planctomycetota</taxon>
        <taxon>Planctomycetia</taxon>
        <taxon>Pirellulales</taxon>
        <taxon>Pirellulaceae</taxon>
        <taxon>Rhodopirellula</taxon>
    </lineage>
</organism>
<gene>
    <name evidence="1" type="ORF">RBWH47_03129</name>
</gene>
<evidence type="ECO:0000313" key="1">
    <source>
        <dbReference type="EMBL" id="EGF24762.1"/>
    </source>
</evidence>
<protein>
    <submittedName>
        <fullName evidence="1">Uncharacterized protein</fullName>
    </submittedName>
</protein>
<reference evidence="1 2" key="1">
    <citation type="journal article" date="2013" name="Mar. Genomics">
        <title>Expression of sulfatases in Rhodopirellula baltica and the diversity of sulfatases in the genus Rhodopirellula.</title>
        <authorList>
            <person name="Wegner C.E."/>
            <person name="Richter-Heitmann T."/>
            <person name="Klindworth A."/>
            <person name="Klockow C."/>
            <person name="Richter M."/>
            <person name="Achstetter T."/>
            <person name="Glockner F.O."/>
            <person name="Harder J."/>
        </authorList>
    </citation>
    <scope>NUCLEOTIDE SEQUENCE [LARGE SCALE GENOMIC DNA]</scope>
    <source>
        <strain evidence="1 2">WH47</strain>
    </source>
</reference>
<dbReference type="AlphaFoldDB" id="F2B009"/>
<dbReference type="PATRIC" id="fig|991778.3.peg.5635"/>
<comment type="caution">
    <text evidence="1">The sequence shown here is derived from an EMBL/GenBank/DDBJ whole genome shotgun (WGS) entry which is preliminary data.</text>
</comment>
<dbReference type="EMBL" id="AFAR01000272">
    <property type="protein sequence ID" value="EGF24762.1"/>
    <property type="molecule type" value="Genomic_DNA"/>
</dbReference>
<dbReference type="RefSeq" id="WP_007329219.1">
    <property type="nucleotide sequence ID" value="NZ_AFAR01000272.1"/>
</dbReference>
<proteinExistence type="predicted"/>
<name>F2B009_RHOBT</name>
<accession>F2B009</accession>
<evidence type="ECO:0000313" key="2">
    <source>
        <dbReference type="Proteomes" id="UP000006222"/>
    </source>
</evidence>
<dbReference type="Proteomes" id="UP000006222">
    <property type="component" value="Unassembled WGS sequence"/>
</dbReference>